<gene>
    <name evidence="2" type="ORF">GCM10010102_33280</name>
</gene>
<dbReference type="AlphaFoldDB" id="A0A8H9GLI7"/>
<keyword evidence="3" id="KW-1185">Reference proteome</keyword>
<organism evidence="2 3">
    <name type="scientific">Promicromonospora citrea</name>
    <dbReference type="NCBI Taxonomy" id="43677"/>
    <lineage>
        <taxon>Bacteria</taxon>
        <taxon>Bacillati</taxon>
        <taxon>Actinomycetota</taxon>
        <taxon>Actinomycetes</taxon>
        <taxon>Micrococcales</taxon>
        <taxon>Promicromonosporaceae</taxon>
        <taxon>Promicromonospora</taxon>
    </lineage>
</organism>
<dbReference type="NCBIfam" id="NF033493">
    <property type="entry name" value="MetS_like_NSS"/>
    <property type="match status" value="1"/>
</dbReference>
<name>A0A8H9GLI7_9MICO</name>
<sequence>MSGAAVALLVVALVVVWGGLAASIVALVRRPERTSYPHGWEHEGGPEDRPDEPVEHDT</sequence>
<feature type="region of interest" description="Disordered" evidence="1">
    <location>
        <begin position="35"/>
        <end position="58"/>
    </location>
</feature>
<reference evidence="2" key="1">
    <citation type="journal article" date="2014" name="Int. J. Syst. Evol. Microbiol.">
        <title>Complete genome sequence of Corynebacterium casei LMG S-19264T (=DSM 44701T), isolated from a smear-ripened cheese.</title>
        <authorList>
            <consortium name="US DOE Joint Genome Institute (JGI-PGF)"/>
            <person name="Walter F."/>
            <person name="Albersmeier A."/>
            <person name="Kalinowski J."/>
            <person name="Ruckert C."/>
        </authorList>
    </citation>
    <scope>NUCLEOTIDE SEQUENCE</scope>
    <source>
        <strain evidence="2">JCM 3051</strain>
    </source>
</reference>
<dbReference type="Proteomes" id="UP000655589">
    <property type="component" value="Unassembled WGS sequence"/>
</dbReference>
<evidence type="ECO:0000256" key="1">
    <source>
        <dbReference type="SAM" id="MobiDB-lite"/>
    </source>
</evidence>
<reference evidence="2" key="2">
    <citation type="submission" date="2020-09" db="EMBL/GenBank/DDBJ databases">
        <authorList>
            <person name="Sun Q."/>
            <person name="Ohkuma M."/>
        </authorList>
    </citation>
    <scope>NUCLEOTIDE SEQUENCE</scope>
    <source>
        <strain evidence="2">JCM 3051</strain>
    </source>
</reference>
<proteinExistence type="predicted"/>
<accession>A0A8H9GLI7</accession>
<evidence type="ECO:0000313" key="3">
    <source>
        <dbReference type="Proteomes" id="UP000655589"/>
    </source>
</evidence>
<dbReference type="Pfam" id="PF16951">
    <property type="entry name" value="MaAIMP_sms"/>
    <property type="match status" value="1"/>
</dbReference>
<dbReference type="RefSeq" id="WP_171103911.1">
    <property type="nucleotide sequence ID" value="NZ_BMPT01000015.1"/>
</dbReference>
<comment type="caution">
    <text evidence="2">The sequence shown here is derived from an EMBL/GenBank/DDBJ whole genome shotgun (WGS) entry which is preliminary data.</text>
</comment>
<dbReference type="InterPro" id="IPR031596">
    <property type="entry name" value="MaAIMP_sms"/>
</dbReference>
<evidence type="ECO:0000313" key="2">
    <source>
        <dbReference type="EMBL" id="GGM35242.1"/>
    </source>
</evidence>
<protein>
    <recommendedName>
        <fullName evidence="4">Methionine/alanine importer small subunit</fullName>
    </recommendedName>
</protein>
<evidence type="ECO:0008006" key="4">
    <source>
        <dbReference type="Google" id="ProtNLM"/>
    </source>
</evidence>
<dbReference type="EMBL" id="BMPT01000015">
    <property type="protein sequence ID" value="GGM35242.1"/>
    <property type="molecule type" value="Genomic_DNA"/>
</dbReference>